<evidence type="ECO:0000313" key="1">
    <source>
        <dbReference type="EMBL" id="OAD18665.1"/>
    </source>
</evidence>
<proteinExistence type="predicted"/>
<reference evidence="1 2" key="1">
    <citation type="submission" date="2016-05" db="EMBL/GenBank/DDBJ databases">
        <title>Single-cell genome of chain-forming Candidatus Thiomargarita nelsonii and comparison to other large sulfur-oxidizing bacteria.</title>
        <authorList>
            <person name="Winkel M."/>
            <person name="Salman V."/>
            <person name="Woyke T."/>
            <person name="Schulz-Vogt H."/>
            <person name="Richter M."/>
            <person name="Flood B."/>
            <person name="Bailey J."/>
            <person name="Amann R."/>
            <person name="Mussmann M."/>
        </authorList>
    </citation>
    <scope>NUCLEOTIDE SEQUENCE [LARGE SCALE GENOMIC DNA]</scope>
    <source>
        <strain evidence="1 2">THI036</strain>
    </source>
</reference>
<gene>
    <name evidence="1" type="ORF">THIOM_005731</name>
</gene>
<dbReference type="Proteomes" id="UP000076962">
    <property type="component" value="Unassembled WGS sequence"/>
</dbReference>
<organism evidence="1 2">
    <name type="scientific">Candidatus Thiomargarita nelsonii</name>
    <dbReference type="NCBI Taxonomy" id="1003181"/>
    <lineage>
        <taxon>Bacteria</taxon>
        <taxon>Pseudomonadati</taxon>
        <taxon>Pseudomonadota</taxon>
        <taxon>Gammaproteobacteria</taxon>
        <taxon>Thiotrichales</taxon>
        <taxon>Thiotrichaceae</taxon>
        <taxon>Thiomargarita</taxon>
    </lineage>
</organism>
<comment type="caution">
    <text evidence="1">The sequence shown here is derived from an EMBL/GenBank/DDBJ whole genome shotgun (WGS) entry which is preliminary data.</text>
</comment>
<dbReference type="AlphaFoldDB" id="A0A176RSE2"/>
<protein>
    <submittedName>
        <fullName evidence="1">Uncharacterized protein</fullName>
    </submittedName>
</protein>
<dbReference type="EMBL" id="LUTY01003142">
    <property type="protein sequence ID" value="OAD18665.1"/>
    <property type="molecule type" value="Genomic_DNA"/>
</dbReference>
<name>A0A176RSE2_9GAMM</name>
<evidence type="ECO:0000313" key="2">
    <source>
        <dbReference type="Proteomes" id="UP000076962"/>
    </source>
</evidence>
<keyword evidence="2" id="KW-1185">Reference proteome</keyword>
<accession>A0A176RSE2</accession>
<sequence length="61" mass="7264">MMRTLVKSQIWLSEAFDKLLPEKYRIDGNQDFIESFVHHEFLCFSFCNNSFASWRKTNAVS</sequence>